<dbReference type="Gene3D" id="3.20.20.80">
    <property type="entry name" value="Glycosidases"/>
    <property type="match status" value="1"/>
</dbReference>
<dbReference type="SMART" id="SM00642">
    <property type="entry name" value="Aamy"/>
    <property type="match status" value="1"/>
</dbReference>
<dbReference type="Pfam" id="PF02922">
    <property type="entry name" value="CBM_48"/>
    <property type="match status" value="1"/>
</dbReference>
<evidence type="ECO:0000256" key="4">
    <source>
        <dbReference type="SAM" id="MobiDB-lite"/>
    </source>
</evidence>
<dbReference type="InterPro" id="IPR004193">
    <property type="entry name" value="Glyco_hydro_13_N"/>
</dbReference>
<comment type="caution">
    <text evidence="6">The sequence shown here is derived from an EMBL/GenBank/DDBJ whole genome shotgun (WGS) entry which is preliminary data.</text>
</comment>
<dbReference type="CDD" id="cd11326">
    <property type="entry name" value="AmyAc_Glg_debranch"/>
    <property type="match status" value="1"/>
</dbReference>
<dbReference type="NCBIfam" id="TIGR02100">
    <property type="entry name" value="glgX_debranch"/>
    <property type="match status" value="1"/>
</dbReference>
<feature type="compositionally biased region" description="Basic and acidic residues" evidence="4">
    <location>
        <begin position="19"/>
        <end position="28"/>
    </location>
</feature>
<evidence type="ECO:0000256" key="3">
    <source>
        <dbReference type="ARBA" id="ARBA00023295"/>
    </source>
</evidence>
<keyword evidence="7" id="KW-1185">Reference proteome</keyword>
<dbReference type="InterPro" id="IPR014756">
    <property type="entry name" value="Ig_E-set"/>
</dbReference>
<comment type="similarity">
    <text evidence="1">Belongs to the glycosyl hydrolase 13 family.</text>
</comment>
<dbReference type="SUPFAM" id="SSF81296">
    <property type="entry name" value="E set domains"/>
    <property type="match status" value="1"/>
</dbReference>
<dbReference type="InterPro" id="IPR011837">
    <property type="entry name" value="Glycogen_debranch_GlgX"/>
</dbReference>
<protein>
    <submittedName>
        <fullName evidence="6">Glycogen operon protein</fullName>
        <ecNumber evidence="6">3.2.1.-</ecNumber>
    </submittedName>
</protein>
<accession>A0ABU1T1M9</accession>
<feature type="domain" description="Glycosyl hydrolase family 13 catalytic" evidence="5">
    <location>
        <begin position="211"/>
        <end position="641"/>
    </location>
</feature>
<name>A0ABU1T1M9_9ACTO</name>
<organism evidence="6 7">
    <name type="scientific">Arcanobacterium hippocoleae</name>
    <dbReference type="NCBI Taxonomy" id="149017"/>
    <lineage>
        <taxon>Bacteria</taxon>
        <taxon>Bacillati</taxon>
        <taxon>Actinomycetota</taxon>
        <taxon>Actinomycetes</taxon>
        <taxon>Actinomycetales</taxon>
        <taxon>Actinomycetaceae</taxon>
        <taxon>Arcanobacterium</taxon>
    </lineage>
</organism>
<dbReference type="RefSeq" id="WP_309955806.1">
    <property type="nucleotide sequence ID" value="NZ_JAVDUJ010000001.1"/>
</dbReference>
<reference evidence="6 7" key="1">
    <citation type="submission" date="2023-07" db="EMBL/GenBank/DDBJ databases">
        <title>Sequencing the genomes of 1000 actinobacteria strains.</title>
        <authorList>
            <person name="Klenk H.-P."/>
        </authorList>
    </citation>
    <scope>NUCLEOTIDE SEQUENCE [LARGE SCALE GENOMIC DNA]</scope>
    <source>
        <strain evidence="6 7">DSM 15539</strain>
    </source>
</reference>
<dbReference type="InterPro" id="IPR017853">
    <property type="entry name" value="GH"/>
</dbReference>
<dbReference type="EMBL" id="JAVDUJ010000001">
    <property type="protein sequence ID" value="MDR6939258.1"/>
    <property type="molecule type" value="Genomic_DNA"/>
</dbReference>
<dbReference type="Gene3D" id="2.60.40.10">
    <property type="entry name" value="Immunoglobulins"/>
    <property type="match status" value="1"/>
</dbReference>
<sequence length="764" mass="84940">MQNAFLSDANGVAPSSVHYSEHTNDEMRNGPLARPVRLGAWIIGDGVDFAVRAGNAQLVEVCLFDPDPQTGKMHEKRYPLVRGFQNIWAGHIPGVQVGQIYGYRVHGKWDRNISMLHNPAKVLLDPYARAIGQMPQLHQAIYAYQNYEQLTVQTDPAPSSTEMCSESLEERKYTDLAARDERDSAPYAALGVVIADTPAPPTFPRTPWRKTVIYEAHVIGLTRNFSSLPAEIRGTYAALGHPATIKYLQDLGITALELLPIHAKFSEPFLVRKNLENYWGYNTLSYFAPESSYATAKAQSEGPQAVIAELKTAIQNLHAAGIEVLLDVVYNHTCEAGADGPTLSLRGFDNTSYYRHSSRQIGQLVDTTGCGNSLDFRRLPVLQLTLDSLRYWVEIIGVDGFRFDLAVTLGREGDNFNQHHPLYAAMATDPILSGVKLINEPWDLGPNGWQTGNFSTPCADWNDRFRDSVRAFWVSEPGQIMHGGAGSDMRDLATRLSGSADLFSHGITPGGRGMYASINFVTAHDGFTMRDLVSYNYKHNEANLEDNRDGSDNNASWNHGMEGGADPQIEKSRRKSVRNLFGTLIFSAGTPMITAGDEVYKTQHGNNNAYCQNSAISYLAWDGSKISQQMYATVAYLLRLRREHLTLRPNCFYTGEIGEDGIRDLEWFDAFGNQLADYKWFDGGVRTIQMLRSGKGGDVDALLIVNGSIADTELRLAPGRGVDYRLVWDSNWEEPREQLPIYRAGAVTRIQATSMQLYFAAPQL</sequence>
<dbReference type="PANTHER" id="PTHR43002">
    <property type="entry name" value="GLYCOGEN DEBRANCHING ENZYME"/>
    <property type="match status" value="1"/>
</dbReference>
<dbReference type="InterPro" id="IPR044505">
    <property type="entry name" value="GlgX_Isoamylase_N_E_set"/>
</dbReference>
<dbReference type="SUPFAM" id="SSF51011">
    <property type="entry name" value="Glycosyl hydrolase domain"/>
    <property type="match status" value="1"/>
</dbReference>
<dbReference type="InterPro" id="IPR006047">
    <property type="entry name" value="GH13_cat_dom"/>
</dbReference>
<evidence type="ECO:0000256" key="1">
    <source>
        <dbReference type="ARBA" id="ARBA00008061"/>
    </source>
</evidence>
<dbReference type="SUPFAM" id="SSF51445">
    <property type="entry name" value="(Trans)glycosidases"/>
    <property type="match status" value="1"/>
</dbReference>
<evidence type="ECO:0000256" key="2">
    <source>
        <dbReference type="ARBA" id="ARBA00022801"/>
    </source>
</evidence>
<feature type="region of interest" description="Disordered" evidence="4">
    <location>
        <begin position="1"/>
        <end position="30"/>
    </location>
</feature>
<keyword evidence="3 6" id="KW-0326">Glycosidase</keyword>
<feature type="region of interest" description="Disordered" evidence="4">
    <location>
        <begin position="544"/>
        <end position="568"/>
    </location>
</feature>
<dbReference type="Proteomes" id="UP001266099">
    <property type="component" value="Unassembled WGS sequence"/>
</dbReference>
<gene>
    <name evidence="6" type="ORF">J2S36_000801</name>
</gene>
<keyword evidence="2 6" id="KW-0378">Hydrolase</keyword>
<proteinExistence type="inferred from homology"/>
<dbReference type="GO" id="GO:0016798">
    <property type="term" value="F:hydrolase activity, acting on glycosyl bonds"/>
    <property type="evidence" value="ECO:0007669"/>
    <property type="project" value="UniProtKB-KW"/>
</dbReference>
<evidence type="ECO:0000313" key="6">
    <source>
        <dbReference type="EMBL" id="MDR6939258.1"/>
    </source>
</evidence>
<evidence type="ECO:0000313" key="7">
    <source>
        <dbReference type="Proteomes" id="UP001266099"/>
    </source>
</evidence>
<evidence type="ECO:0000259" key="5">
    <source>
        <dbReference type="SMART" id="SM00642"/>
    </source>
</evidence>
<dbReference type="CDD" id="cd02856">
    <property type="entry name" value="E_set_GDE_Isoamylase_N"/>
    <property type="match status" value="1"/>
</dbReference>
<dbReference type="InterPro" id="IPR013783">
    <property type="entry name" value="Ig-like_fold"/>
</dbReference>
<dbReference type="EC" id="3.2.1.-" evidence="6"/>